<dbReference type="Proteomes" id="UP000076727">
    <property type="component" value="Unassembled WGS sequence"/>
</dbReference>
<keyword evidence="3" id="KW-1185">Reference proteome</keyword>
<proteinExistence type="predicted"/>
<reference evidence="2 3" key="1">
    <citation type="journal article" date="2016" name="Mol. Biol. Evol.">
        <title>Comparative Genomics of Early-Diverging Mushroom-Forming Fungi Provides Insights into the Origins of Lignocellulose Decay Capabilities.</title>
        <authorList>
            <person name="Nagy L.G."/>
            <person name="Riley R."/>
            <person name="Tritt A."/>
            <person name="Adam C."/>
            <person name="Daum C."/>
            <person name="Floudas D."/>
            <person name="Sun H."/>
            <person name="Yadav J.S."/>
            <person name="Pangilinan J."/>
            <person name="Larsson K.H."/>
            <person name="Matsuura K."/>
            <person name="Barry K."/>
            <person name="Labutti K."/>
            <person name="Kuo R."/>
            <person name="Ohm R.A."/>
            <person name="Bhattacharya S.S."/>
            <person name="Shirouzu T."/>
            <person name="Yoshinaga Y."/>
            <person name="Martin F.M."/>
            <person name="Grigoriev I.V."/>
            <person name="Hibbett D.S."/>
        </authorList>
    </citation>
    <scope>NUCLEOTIDE SEQUENCE [LARGE SCALE GENOMIC DNA]</scope>
    <source>
        <strain evidence="2 3">L-15889</strain>
    </source>
</reference>
<name>A0A165TEF2_9APHY</name>
<dbReference type="OrthoDB" id="3360643at2759"/>
<gene>
    <name evidence="2" type="ORF">DAEQUDRAFT_762232</name>
</gene>
<organism evidence="2 3">
    <name type="scientific">Daedalea quercina L-15889</name>
    <dbReference type="NCBI Taxonomy" id="1314783"/>
    <lineage>
        <taxon>Eukaryota</taxon>
        <taxon>Fungi</taxon>
        <taxon>Dikarya</taxon>
        <taxon>Basidiomycota</taxon>
        <taxon>Agaricomycotina</taxon>
        <taxon>Agaricomycetes</taxon>
        <taxon>Polyporales</taxon>
        <taxon>Fomitopsis</taxon>
    </lineage>
</organism>
<keyword evidence="1" id="KW-0732">Signal</keyword>
<dbReference type="AlphaFoldDB" id="A0A165TEF2"/>
<evidence type="ECO:0000313" key="3">
    <source>
        <dbReference type="Proteomes" id="UP000076727"/>
    </source>
</evidence>
<evidence type="ECO:0000256" key="1">
    <source>
        <dbReference type="SAM" id="SignalP"/>
    </source>
</evidence>
<evidence type="ECO:0008006" key="4">
    <source>
        <dbReference type="Google" id="ProtNLM"/>
    </source>
</evidence>
<feature type="chain" id="PRO_5007867047" description="Concanavalin A-like lectin/glucanase" evidence="1">
    <location>
        <begin position="20"/>
        <end position="218"/>
    </location>
</feature>
<evidence type="ECO:0000313" key="2">
    <source>
        <dbReference type="EMBL" id="KZT73317.1"/>
    </source>
</evidence>
<accession>A0A165TEF2</accession>
<feature type="signal peptide" evidence="1">
    <location>
        <begin position="1"/>
        <end position="19"/>
    </location>
</feature>
<sequence>MQLFGPIFALTAFATHASAATWYYLDFTTPSGSYVTEFSGTMVAPTLQQAGTYYLWPGLQPSDNAGVLQQVLDGRSGEWWIGSGWCCSDPDLAWGSGFNVADGVSIDFSNTVDSIEDGTWSTSLSSGSDSATGSFALPTHPMDQAIMAIELYGVTWDFGKLTFENVVIVANTTSTSWCTGGGTNYDNAAVISMSTPTATTSGSATTCSIASIVFESPA</sequence>
<dbReference type="EMBL" id="KV429037">
    <property type="protein sequence ID" value="KZT73317.1"/>
    <property type="molecule type" value="Genomic_DNA"/>
</dbReference>
<protein>
    <recommendedName>
        <fullName evidence="4">Concanavalin A-like lectin/glucanase</fullName>
    </recommendedName>
</protein>
<dbReference type="STRING" id="1314783.A0A165TEF2"/>